<proteinExistence type="inferred from homology"/>
<dbReference type="EMBL" id="JAJJMA010084121">
    <property type="protein sequence ID" value="MCL7028862.1"/>
    <property type="molecule type" value="Genomic_DNA"/>
</dbReference>
<dbReference type="GO" id="GO:0006361">
    <property type="term" value="P:transcription initiation at RNA polymerase I promoter"/>
    <property type="evidence" value="ECO:0007669"/>
    <property type="project" value="InterPro"/>
</dbReference>
<gene>
    <name evidence="3" type="ORF">MKW94_002434</name>
</gene>
<reference evidence="3" key="1">
    <citation type="submission" date="2022-03" db="EMBL/GenBank/DDBJ databases">
        <title>A functionally conserved STORR gene fusion in Papaver species that diverged 16.8 million years ago.</title>
        <authorList>
            <person name="Catania T."/>
        </authorList>
    </citation>
    <scope>NUCLEOTIDE SEQUENCE</scope>
    <source>
        <strain evidence="3">S-191538</strain>
    </source>
</reference>
<protein>
    <recommendedName>
        <fullName evidence="5">RNA polymerase I-specific transcription initiation factor RRN3</fullName>
    </recommendedName>
</protein>
<evidence type="ECO:0000313" key="4">
    <source>
        <dbReference type="Proteomes" id="UP001177140"/>
    </source>
</evidence>
<dbReference type="GO" id="GO:0001042">
    <property type="term" value="F:RNA polymerase I core binding"/>
    <property type="evidence" value="ECO:0007669"/>
    <property type="project" value="TreeGrafter"/>
</dbReference>
<dbReference type="Proteomes" id="UP001177140">
    <property type="component" value="Unassembled WGS sequence"/>
</dbReference>
<evidence type="ECO:0008006" key="5">
    <source>
        <dbReference type="Google" id="ProtNLM"/>
    </source>
</evidence>
<dbReference type="GO" id="GO:0001181">
    <property type="term" value="F:RNA polymerase I general transcription initiation factor activity"/>
    <property type="evidence" value="ECO:0007669"/>
    <property type="project" value="InterPro"/>
</dbReference>
<accession>A0AA41V239</accession>
<feature type="compositionally biased region" description="Basic and acidic residues" evidence="2">
    <location>
        <begin position="553"/>
        <end position="577"/>
    </location>
</feature>
<dbReference type="GO" id="GO:0005634">
    <property type="term" value="C:nucleus"/>
    <property type="evidence" value="ECO:0007669"/>
    <property type="project" value="TreeGrafter"/>
</dbReference>
<dbReference type="InterPro" id="IPR007991">
    <property type="entry name" value="RNA_pol_I_trans_ini_fac_RRN3"/>
</dbReference>
<name>A0AA41V239_PAPNU</name>
<feature type="region of interest" description="Disordered" evidence="2">
    <location>
        <begin position="553"/>
        <end position="578"/>
    </location>
</feature>
<evidence type="ECO:0000313" key="3">
    <source>
        <dbReference type="EMBL" id="MCL7028862.1"/>
    </source>
</evidence>
<dbReference type="AlphaFoldDB" id="A0AA41V239"/>
<dbReference type="PANTHER" id="PTHR12790">
    <property type="entry name" value="TRANSCRIPTION INITIATION FACTOR IA RRN3"/>
    <property type="match status" value="1"/>
</dbReference>
<comment type="similarity">
    <text evidence="1">Belongs to the RRN3 family.</text>
</comment>
<dbReference type="PANTHER" id="PTHR12790:SF0">
    <property type="entry name" value="RNA POLYMERASE I-SPECIFIC TRANSCRIPTION INITIATION FACTOR RRN3-RELATED"/>
    <property type="match status" value="1"/>
</dbReference>
<organism evidence="3 4">
    <name type="scientific">Papaver nudicaule</name>
    <name type="common">Iceland poppy</name>
    <dbReference type="NCBI Taxonomy" id="74823"/>
    <lineage>
        <taxon>Eukaryota</taxon>
        <taxon>Viridiplantae</taxon>
        <taxon>Streptophyta</taxon>
        <taxon>Embryophyta</taxon>
        <taxon>Tracheophyta</taxon>
        <taxon>Spermatophyta</taxon>
        <taxon>Magnoliopsida</taxon>
        <taxon>Ranunculales</taxon>
        <taxon>Papaveraceae</taxon>
        <taxon>Papaveroideae</taxon>
        <taxon>Papaver</taxon>
    </lineage>
</organism>
<evidence type="ECO:0000256" key="2">
    <source>
        <dbReference type="SAM" id="MobiDB-lite"/>
    </source>
</evidence>
<comment type="caution">
    <text evidence="3">The sequence shown here is derived from an EMBL/GenBank/DDBJ whole genome shotgun (WGS) entry which is preliminary data.</text>
</comment>
<evidence type="ECO:0000256" key="1">
    <source>
        <dbReference type="ARBA" id="ARBA00010098"/>
    </source>
</evidence>
<dbReference type="Pfam" id="PF05327">
    <property type="entry name" value="RRN3"/>
    <property type="match status" value="1"/>
</dbReference>
<keyword evidence="4" id="KW-1185">Reference proteome</keyword>
<sequence length="618" mass="69883">MEDMEEEYMEGEIEYDDSQVAAHIRGILSKSGGDHTDDYNELVGILNKSGHLSPDQVASLVMSLKGLSGAVGSIDVVRHENLVRAIFWMSIWKYNPDVMDVLINLIVRLATSGGTFANSCLEMLVTNFMPPHKDFLNHLTSEHRRAVRKEQVLDRVHSALINITELMPLAPMRLCPIIEQRMPNIFADEEVMAIYVENMLRLESGPIGQFVGIKVLLEVMDRLVELDILQDESKTDKGGESKDESNTDKGIFDMELEDMKEEDDLDGANDKSKMARNVVAGKLDSLMVLMCQHLKSCAENGRLLEVFETLLMSFHVAVLNTQRSKFAQFVVFYACSLDPSVCSKAFVKMLRNNFFGDTGPGNTLLTRMSSVAYLASYLSRAKFLQGPVIAKTLQKLVDWCAEYCRSVDAGEKTLNPEVHRVFYAGCQAIMYVLCFRMREMLGDPVLKSQIFGFPLQLIFQHPLNPLKVCLPCIVEEFLKQAEAVSLFTTSENFLFTKLIESDLSKAFGGVERLDMFFPFDPCLLKRSHEFIKPIFLHWSNVFRPYEDAEKQLGDDADNDHLSDDEDMGRSFNDRDGMYPDDIEMSTTPKCSFSFGMEGDHEMILKSMPARIRPSTSPQ</sequence>